<evidence type="ECO:0000313" key="2">
    <source>
        <dbReference type="Proteomes" id="UP001054837"/>
    </source>
</evidence>
<gene>
    <name evidence="1" type="ORF">CDAR_559411</name>
</gene>
<proteinExistence type="predicted"/>
<reference evidence="1 2" key="1">
    <citation type="submission" date="2021-06" db="EMBL/GenBank/DDBJ databases">
        <title>Caerostris darwini draft genome.</title>
        <authorList>
            <person name="Kono N."/>
            <person name="Arakawa K."/>
        </authorList>
    </citation>
    <scope>NUCLEOTIDE SEQUENCE [LARGE SCALE GENOMIC DNA]</scope>
</reference>
<organism evidence="1 2">
    <name type="scientific">Caerostris darwini</name>
    <dbReference type="NCBI Taxonomy" id="1538125"/>
    <lineage>
        <taxon>Eukaryota</taxon>
        <taxon>Metazoa</taxon>
        <taxon>Ecdysozoa</taxon>
        <taxon>Arthropoda</taxon>
        <taxon>Chelicerata</taxon>
        <taxon>Arachnida</taxon>
        <taxon>Araneae</taxon>
        <taxon>Araneomorphae</taxon>
        <taxon>Entelegynae</taxon>
        <taxon>Araneoidea</taxon>
        <taxon>Araneidae</taxon>
        <taxon>Caerostris</taxon>
    </lineage>
</organism>
<protein>
    <submittedName>
        <fullName evidence="1">Uncharacterized protein</fullName>
    </submittedName>
</protein>
<sequence length="106" mass="11775">MNLSMQTRINRFDSTAPREFSADLHPGKPTVGVGEVVTGTSFLPPQQADRQSMLLSEAIDIPNTFKYQKTEIKDLLRICSSFSLSQVACPFLRVSLEGYTAMLTEC</sequence>
<keyword evidence="2" id="KW-1185">Reference proteome</keyword>
<dbReference type="Proteomes" id="UP001054837">
    <property type="component" value="Unassembled WGS sequence"/>
</dbReference>
<dbReference type="EMBL" id="BPLQ01002227">
    <property type="protein sequence ID" value="GIX90211.1"/>
    <property type="molecule type" value="Genomic_DNA"/>
</dbReference>
<dbReference type="AlphaFoldDB" id="A0AAV4NZP0"/>
<accession>A0AAV4NZP0</accession>
<comment type="caution">
    <text evidence="1">The sequence shown here is derived from an EMBL/GenBank/DDBJ whole genome shotgun (WGS) entry which is preliminary data.</text>
</comment>
<evidence type="ECO:0000313" key="1">
    <source>
        <dbReference type="EMBL" id="GIX90211.1"/>
    </source>
</evidence>
<name>A0AAV4NZP0_9ARAC</name>